<keyword evidence="3" id="KW-1185">Reference proteome</keyword>
<sequence>MKKEKLIEKYDSHVELHSKQHPTIERWRARLLDGVQGSVLDSGVGAGGNFPYYGKDVRLTGVDFSPKMIERAQEQAVKYGIEADLMVEDIEEVDLRAGQFDYVVSTLTLCSYPNPVRVLNRFGEWCKDDGEMLLLEHGLSVNKAIRALQKGVEPVFHQVTGCHVHRDILEIVRRSDLELVSAEGHWSGIFHLVRARPKRV</sequence>
<name>A0A838CW64_9BACI</name>
<feature type="domain" description="Methyltransferase type 11" evidence="1">
    <location>
        <begin position="40"/>
        <end position="133"/>
    </location>
</feature>
<dbReference type="SUPFAM" id="SSF53335">
    <property type="entry name" value="S-adenosyl-L-methionine-dependent methyltransferases"/>
    <property type="match status" value="1"/>
</dbReference>
<dbReference type="CDD" id="cd02440">
    <property type="entry name" value="AdoMet_MTases"/>
    <property type="match status" value="1"/>
</dbReference>
<dbReference type="Gene3D" id="3.40.50.150">
    <property type="entry name" value="Vaccinia Virus protein VP39"/>
    <property type="match status" value="1"/>
</dbReference>
<dbReference type="Pfam" id="PF08241">
    <property type="entry name" value="Methyltransf_11"/>
    <property type="match status" value="1"/>
</dbReference>
<evidence type="ECO:0000313" key="3">
    <source>
        <dbReference type="Proteomes" id="UP000571017"/>
    </source>
</evidence>
<evidence type="ECO:0000313" key="2">
    <source>
        <dbReference type="EMBL" id="MBA2176178.1"/>
    </source>
</evidence>
<accession>A0A838CW64</accession>
<dbReference type="PANTHER" id="PTHR45036:SF1">
    <property type="entry name" value="METHYLTRANSFERASE LIKE 7A"/>
    <property type="match status" value="1"/>
</dbReference>
<dbReference type="InterPro" id="IPR029063">
    <property type="entry name" value="SAM-dependent_MTases_sf"/>
</dbReference>
<dbReference type="PANTHER" id="PTHR45036">
    <property type="entry name" value="METHYLTRANSFERASE LIKE 7B"/>
    <property type="match status" value="1"/>
</dbReference>
<keyword evidence="2" id="KW-0808">Transferase</keyword>
<keyword evidence="2" id="KW-0489">Methyltransferase</keyword>
<gene>
    <name evidence="2" type="ORF">H0266_14875</name>
</gene>
<reference evidence="2 3" key="1">
    <citation type="journal article" date="2004" name="Extremophiles">
        <title>Halobacillus locisalis sp. nov., a halophilic bacterium isolated from a marine solar saltern of the Yellow Sea in Korea.</title>
        <authorList>
            <person name="Yoon J.H."/>
            <person name="Kang K.H."/>
            <person name="Oh T.K."/>
            <person name="Park Y.H."/>
        </authorList>
    </citation>
    <scope>NUCLEOTIDE SEQUENCE [LARGE SCALE GENOMIC DNA]</scope>
    <source>
        <strain evidence="2 3">KCTC 3788</strain>
    </source>
</reference>
<evidence type="ECO:0000259" key="1">
    <source>
        <dbReference type="Pfam" id="PF08241"/>
    </source>
</evidence>
<proteinExistence type="predicted"/>
<dbReference type="RefSeq" id="WP_181473210.1">
    <property type="nucleotide sequence ID" value="NZ_JACEFG010000003.1"/>
</dbReference>
<dbReference type="InterPro" id="IPR052356">
    <property type="entry name" value="Thiol_S-MT"/>
</dbReference>
<organism evidence="2 3">
    <name type="scientific">Halobacillus locisalis</name>
    <dbReference type="NCBI Taxonomy" id="220753"/>
    <lineage>
        <taxon>Bacteria</taxon>
        <taxon>Bacillati</taxon>
        <taxon>Bacillota</taxon>
        <taxon>Bacilli</taxon>
        <taxon>Bacillales</taxon>
        <taxon>Bacillaceae</taxon>
        <taxon>Halobacillus</taxon>
    </lineage>
</organism>
<dbReference type="AlphaFoldDB" id="A0A838CW64"/>
<dbReference type="GO" id="GO:0008757">
    <property type="term" value="F:S-adenosylmethionine-dependent methyltransferase activity"/>
    <property type="evidence" value="ECO:0007669"/>
    <property type="project" value="InterPro"/>
</dbReference>
<dbReference type="GO" id="GO:0032259">
    <property type="term" value="P:methylation"/>
    <property type="evidence" value="ECO:0007669"/>
    <property type="project" value="UniProtKB-KW"/>
</dbReference>
<dbReference type="EMBL" id="JACEFG010000003">
    <property type="protein sequence ID" value="MBA2176178.1"/>
    <property type="molecule type" value="Genomic_DNA"/>
</dbReference>
<dbReference type="Proteomes" id="UP000571017">
    <property type="component" value="Unassembled WGS sequence"/>
</dbReference>
<protein>
    <submittedName>
        <fullName evidence="2">Class I SAM-dependent methyltransferase</fullName>
    </submittedName>
</protein>
<dbReference type="InterPro" id="IPR013216">
    <property type="entry name" value="Methyltransf_11"/>
</dbReference>
<comment type="caution">
    <text evidence="2">The sequence shown here is derived from an EMBL/GenBank/DDBJ whole genome shotgun (WGS) entry which is preliminary data.</text>
</comment>